<evidence type="ECO:0000259" key="4">
    <source>
        <dbReference type="Pfam" id="PF13629"/>
    </source>
</evidence>
<dbReference type="GO" id="GO:0009306">
    <property type="term" value="P:protein secretion"/>
    <property type="evidence" value="ECO:0007669"/>
    <property type="project" value="InterPro"/>
</dbReference>
<evidence type="ECO:0000313" key="6">
    <source>
        <dbReference type="Proteomes" id="UP000192408"/>
    </source>
</evidence>
<dbReference type="Proteomes" id="UP000192408">
    <property type="component" value="Unassembled WGS sequence"/>
</dbReference>
<dbReference type="InterPro" id="IPR001775">
    <property type="entry name" value="GspD/PilQ"/>
</dbReference>
<protein>
    <submittedName>
        <fullName evidence="5">Pilus assembly protein CpaC</fullName>
    </submittedName>
</protein>
<accession>A0A1W1UD21</accession>
<dbReference type="PRINTS" id="PR01032">
    <property type="entry name" value="PHAGEIV"/>
</dbReference>
<evidence type="ECO:0000256" key="2">
    <source>
        <dbReference type="SAM" id="SignalP"/>
    </source>
</evidence>
<proteinExistence type="inferred from homology"/>
<dbReference type="RefSeq" id="WP_084255540.1">
    <property type="nucleotide sequence ID" value="NZ_FWWV01000001.1"/>
</dbReference>
<keyword evidence="2" id="KW-0732">Signal</keyword>
<feature type="domain" description="Pilus formation protein N-terminal" evidence="4">
    <location>
        <begin position="29"/>
        <end position="98"/>
    </location>
</feature>
<dbReference type="Pfam" id="PF00263">
    <property type="entry name" value="Secretin"/>
    <property type="match status" value="1"/>
</dbReference>
<dbReference type="Pfam" id="PF13629">
    <property type="entry name" value="T2SS-T3SS_pil_N"/>
    <property type="match status" value="1"/>
</dbReference>
<dbReference type="InterPro" id="IPR050810">
    <property type="entry name" value="Bact_Secretion_Sys_Channel"/>
</dbReference>
<evidence type="ECO:0000313" key="5">
    <source>
        <dbReference type="EMBL" id="SMB78950.1"/>
    </source>
</evidence>
<dbReference type="AlphaFoldDB" id="A0A1W1UD21"/>
<name>A0A1W1UD21_9PAST</name>
<dbReference type="InterPro" id="IPR032789">
    <property type="entry name" value="T2SS-T3SS_pil_N"/>
</dbReference>
<feature type="domain" description="Type II/III secretion system secretin-like" evidence="3">
    <location>
        <begin position="260"/>
        <end position="415"/>
    </location>
</feature>
<dbReference type="STRING" id="1122938.SAMN05660772_00270"/>
<dbReference type="PRINTS" id="PR00811">
    <property type="entry name" value="BCTERIALGSPD"/>
</dbReference>
<dbReference type="InterPro" id="IPR004846">
    <property type="entry name" value="T2SS/T3SS_dom"/>
</dbReference>
<organism evidence="5 6">
    <name type="scientific">Pasteurella testudinis DSM 23072</name>
    <dbReference type="NCBI Taxonomy" id="1122938"/>
    <lineage>
        <taxon>Bacteria</taxon>
        <taxon>Pseudomonadati</taxon>
        <taxon>Pseudomonadota</taxon>
        <taxon>Gammaproteobacteria</taxon>
        <taxon>Pasteurellales</taxon>
        <taxon>Pasteurellaceae</taxon>
        <taxon>Pasteurella</taxon>
    </lineage>
</organism>
<feature type="chain" id="PRO_5012235645" evidence="2">
    <location>
        <begin position="30"/>
        <end position="465"/>
    </location>
</feature>
<feature type="signal peptide" evidence="2">
    <location>
        <begin position="1"/>
        <end position="29"/>
    </location>
</feature>
<evidence type="ECO:0000259" key="3">
    <source>
        <dbReference type="Pfam" id="PF00263"/>
    </source>
</evidence>
<dbReference type="PANTHER" id="PTHR30332:SF17">
    <property type="entry name" value="TYPE IV PILIATION SYSTEM PROTEIN DR_0774-RELATED"/>
    <property type="match status" value="1"/>
</dbReference>
<reference evidence="6" key="1">
    <citation type="submission" date="2017-04" db="EMBL/GenBank/DDBJ databases">
        <authorList>
            <person name="Varghese N."/>
            <person name="Submissions S."/>
        </authorList>
    </citation>
    <scope>NUCLEOTIDE SEQUENCE [LARGE SCALE GENOMIC DNA]</scope>
    <source>
        <strain evidence="6">DSM 23072</strain>
    </source>
</reference>
<dbReference type="EMBL" id="FWWV01000001">
    <property type="protein sequence ID" value="SMB78950.1"/>
    <property type="molecule type" value="Genomic_DNA"/>
</dbReference>
<evidence type="ECO:0000256" key="1">
    <source>
        <dbReference type="RuleBase" id="RU004003"/>
    </source>
</evidence>
<dbReference type="GO" id="GO:0015627">
    <property type="term" value="C:type II protein secretion system complex"/>
    <property type="evidence" value="ECO:0007669"/>
    <property type="project" value="TreeGrafter"/>
</dbReference>
<gene>
    <name evidence="5" type="ORF">SAMN05660772_00270</name>
</gene>
<keyword evidence="6" id="KW-1185">Reference proteome</keyword>
<dbReference type="PANTHER" id="PTHR30332">
    <property type="entry name" value="PROBABLE GENERAL SECRETION PATHWAY PROTEIN D"/>
    <property type="match status" value="1"/>
</dbReference>
<sequence>MGFKKYNKKAAKPFFLFSLLMSVGFSALAAQFTLEAGQTKTIKSAVKIDTIFGSNPEIADYEILDDYSYIIYAKSEGKAEVGAYNEAGEVINKDTITVNALLTSINELNDTNAQIRARFPKSKLSVQQVGKAYLIEGDADSEVEREEINRVVGEALGADKTVRKVEIKYNGEKEEVPFLDKVEYAGVVDHSQFSETTQINVKLSVVEVNKDFSESIGINWSNLSGSVIGGFTGLTTNANTARGGYYGKINANSFNAFINALNNQSNARILAEPNVSMISGETASLLVGGQIPFASKDKDGTTITYKDFGVQLAVGAKIQKNNRIRMILGQEVSTIAGSYNYEVGNVPYFNTRRSKSTIELADGESFILGGLLSSEDIEGINKLPVLGDIPILGAFFRNATTERRNKELVIIATVNTVRPVSRDQIEYPTFERTGTLERFFNVTPMKETFQKTLATNFLERGGFIQ</sequence>
<comment type="similarity">
    <text evidence="1">Belongs to the bacterial secretin family.</text>
</comment>